<feature type="transmembrane region" description="Helical" evidence="1">
    <location>
        <begin position="195"/>
        <end position="222"/>
    </location>
</feature>
<gene>
    <name evidence="3" type="ORF">FHS09_001396</name>
</gene>
<keyword evidence="1" id="KW-0812">Transmembrane</keyword>
<evidence type="ECO:0000259" key="2">
    <source>
        <dbReference type="Pfam" id="PF13559"/>
    </source>
</evidence>
<feature type="transmembrane region" description="Helical" evidence="1">
    <location>
        <begin position="30"/>
        <end position="53"/>
    </location>
</feature>
<dbReference type="InterPro" id="IPR025403">
    <property type="entry name" value="TgpA-like_C"/>
</dbReference>
<keyword evidence="4" id="KW-1185">Reference proteome</keyword>
<evidence type="ECO:0000313" key="4">
    <source>
        <dbReference type="Proteomes" id="UP000535937"/>
    </source>
</evidence>
<evidence type="ECO:0000313" key="3">
    <source>
        <dbReference type="EMBL" id="MBB3060577.1"/>
    </source>
</evidence>
<comment type="caution">
    <text evidence="3">The sequence shown here is derived from an EMBL/GenBank/DDBJ whole genome shotgun (WGS) entry which is preliminary data.</text>
</comment>
<dbReference type="Proteomes" id="UP000535937">
    <property type="component" value="Unassembled WGS sequence"/>
</dbReference>
<organism evidence="3 4">
    <name type="scientific">Microbulbifer rhizosphaerae</name>
    <dbReference type="NCBI Taxonomy" id="1562603"/>
    <lineage>
        <taxon>Bacteria</taxon>
        <taxon>Pseudomonadati</taxon>
        <taxon>Pseudomonadota</taxon>
        <taxon>Gammaproteobacteria</taxon>
        <taxon>Cellvibrionales</taxon>
        <taxon>Microbulbiferaceae</taxon>
        <taxon>Microbulbifer</taxon>
    </lineage>
</organism>
<reference evidence="3 4" key="1">
    <citation type="submission" date="2020-08" db="EMBL/GenBank/DDBJ databases">
        <title>Genomic Encyclopedia of Type Strains, Phase III (KMG-III): the genomes of soil and plant-associated and newly described type strains.</title>
        <authorList>
            <person name="Whitman W."/>
        </authorList>
    </citation>
    <scope>NUCLEOTIDE SEQUENCE [LARGE SCALE GENOMIC DNA]</scope>
    <source>
        <strain evidence="3 4">CECT 8799</strain>
    </source>
</reference>
<dbReference type="RefSeq" id="WP_183458081.1">
    <property type="nucleotide sequence ID" value="NZ_JACHWZ010000005.1"/>
</dbReference>
<protein>
    <recommendedName>
        <fullName evidence="2">Protein-glutamine gamma-glutamyltransferase-like C-terminal domain-containing protein</fullName>
    </recommendedName>
</protein>
<feature type="domain" description="Protein-glutamine gamma-glutamyltransferase-like C-terminal" evidence="2">
    <location>
        <begin position="432"/>
        <end position="511"/>
    </location>
</feature>
<feature type="transmembrane region" description="Helical" evidence="1">
    <location>
        <begin position="349"/>
        <end position="371"/>
    </location>
</feature>
<name>A0A7W4WBE2_9GAMM</name>
<keyword evidence="1" id="KW-0472">Membrane</keyword>
<dbReference type="Pfam" id="PF13559">
    <property type="entry name" value="DUF4129"/>
    <property type="match status" value="1"/>
</dbReference>
<dbReference type="AlphaFoldDB" id="A0A7W4WBE2"/>
<proteinExistence type="predicted"/>
<evidence type="ECO:0000256" key="1">
    <source>
        <dbReference type="SAM" id="Phobius"/>
    </source>
</evidence>
<dbReference type="EMBL" id="JACHWZ010000005">
    <property type="protein sequence ID" value="MBB3060577.1"/>
    <property type="molecule type" value="Genomic_DNA"/>
</dbReference>
<sequence>MDLNRLAVRARLRSPWESIDLGVVLARRQWWPLFIVWLLPATLVFGATALLLWDSPGWAIFLVWWLKPVYDRLPLLIASRALFGEKMPAGAALKQFFSVNRRDWLAWLSWRRLSPTRSFDMPVTLLEQSSGPARGARIGVLHRKHASAATWLTLTGYHLEVILGLALAALIYLLIPEQVEIDWMPFLSSGAIWLQWALNGLYLLVMAAVAPFYVVCGFSLYIGRRIELEAWDIEIQFRNLVERQRRSEKTAPLAAQLMLLCALGIFAATPALQARAETGGPPEQAREQIDEILAGENFHRMETVKGWRLKEFKREDEAFPEWLIALLEWLESLSADESPEPNGTSWGPLVAGLLEVLLWIGAIGLAIYLLWHYREQLGRALKFRKKPPREKKAAPETLFGLDVRQSSLPADVCAEVLRLWQQGEQRAGLGLLYRATLSHLIEDYLFEFGDHLTERECARLVEHRRGGNQEQPPVSSALSSFVQQLTTAWQQLAYAHRAPETARVQALCGQWQEVFAHD</sequence>
<accession>A0A7W4WBE2</accession>
<feature type="transmembrane region" description="Helical" evidence="1">
    <location>
        <begin position="151"/>
        <end position="175"/>
    </location>
</feature>
<feature type="transmembrane region" description="Helical" evidence="1">
    <location>
        <begin position="253"/>
        <end position="272"/>
    </location>
</feature>
<keyword evidence="1" id="KW-1133">Transmembrane helix</keyword>